<dbReference type="GO" id="GO:0005886">
    <property type="term" value="C:plasma membrane"/>
    <property type="evidence" value="ECO:0007669"/>
    <property type="project" value="TreeGrafter"/>
</dbReference>
<feature type="transmembrane region" description="Helical" evidence="6">
    <location>
        <begin position="160"/>
        <end position="179"/>
    </location>
</feature>
<keyword evidence="2 6" id="KW-0812">Transmembrane</keyword>
<dbReference type="PANTHER" id="PTHR21324:SF2">
    <property type="entry name" value="EG:22E5.9 PROTEIN"/>
    <property type="match status" value="1"/>
</dbReference>
<feature type="transmembrane region" description="Helical" evidence="6">
    <location>
        <begin position="126"/>
        <end position="148"/>
    </location>
</feature>
<evidence type="ECO:0000256" key="3">
    <source>
        <dbReference type="ARBA" id="ARBA00022989"/>
    </source>
</evidence>
<name>U4LR82_PYROM</name>
<organism evidence="8 9">
    <name type="scientific">Pyronema omphalodes (strain CBS 100304)</name>
    <name type="common">Pyronema confluens</name>
    <dbReference type="NCBI Taxonomy" id="1076935"/>
    <lineage>
        <taxon>Eukaryota</taxon>
        <taxon>Fungi</taxon>
        <taxon>Dikarya</taxon>
        <taxon>Ascomycota</taxon>
        <taxon>Pezizomycotina</taxon>
        <taxon>Pezizomycetes</taxon>
        <taxon>Pezizales</taxon>
        <taxon>Pyronemataceae</taxon>
        <taxon>Pyronema</taxon>
    </lineage>
</organism>
<evidence type="ECO:0000313" key="9">
    <source>
        <dbReference type="Proteomes" id="UP000018144"/>
    </source>
</evidence>
<proteinExistence type="predicted"/>
<feature type="region of interest" description="Disordered" evidence="5">
    <location>
        <begin position="1"/>
        <end position="25"/>
    </location>
</feature>
<dbReference type="STRING" id="1076935.U4LR82"/>
<feature type="transmembrane region" description="Helical" evidence="6">
    <location>
        <begin position="94"/>
        <end position="114"/>
    </location>
</feature>
<comment type="subcellular location">
    <subcellularLocation>
        <location evidence="1">Endomembrane system</location>
        <topology evidence="1">Multi-pass membrane protein</topology>
    </subcellularLocation>
</comment>
<dbReference type="GO" id="GO:0012505">
    <property type="term" value="C:endomembrane system"/>
    <property type="evidence" value="ECO:0007669"/>
    <property type="project" value="UniProtKB-SubCell"/>
</dbReference>
<gene>
    <name evidence="8" type="ORF">PCON_03729</name>
</gene>
<keyword evidence="9" id="KW-1185">Reference proteome</keyword>
<keyword evidence="3 6" id="KW-1133">Transmembrane helix</keyword>
<evidence type="ECO:0000313" key="8">
    <source>
        <dbReference type="EMBL" id="CCX34465.1"/>
    </source>
</evidence>
<evidence type="ECO:0000256" key="1">
    <source>
        <dbReference type="ARBA" id="ARBA00004127"/>
    </source>
</evidence>
<dbReference type="InterPro" id="IPR019402">
    <property type="entry name" value="CWH43_N"/>
</dbReference>
<feature type="region of interest" description="Disordered" evidence="5">
    <location>
        <begin position="258"/>
        <end position="278"/>
    </location>
</feature>
<evidence type="ECO:0000256" key="2">
    <source>
        <dbReference type="ARBA" id="ARBA00022692"/>
    </source>
</evidence>
<feature type="transmembrane region" description="Helical" evidence="6">
    <location>
        <begin position="224"/>
        <end position="245"/>
    </location>
</feature>
<accession>U4LR82</accession>
<sequence>MDPQDPAPVPTPGPHGVPSQDPASDDQELSRVHRLLKRTPYWIFPLLASFFWFAMLWAMMITWLAQGQPVYTSMSGHQTIAYISDIGADMLKPLFVTGGALTGLFFFLSLLSMRPNHALVNTKQKILDLLSVISGFVGGVCLMLLAVFDTKRHTSLHRLFLFLFMLGVVFSAIFTTLVHGALRKTFTQRKILKISYRFKLAIVTLEVLLSIAFGVTMYQKLNNIAAVIEWLIAFVFTFYVLSFFFDLRPSSRTKGDILQQEMTERRQDNSRTNLSPGS</sequence>
<evidence type="ECO:0000256" key="4">
    <source>
        <dbReference type="ARBA" id="ARBA00023136"/>
    </source>
</evidence>
<feature type="domain" description="CWH43-like N-terminal" evidence="7">
    <location>
        <begin position="41"/>
        <end position="249"/>
    </location>
</feature>
<feature type="compositionally biased region" description="Pro residues" evidence="5">
    <location>
        <begin position="1"/>
        <end position="15"/>
    </location>
</feature>
<reference evidence="8 9" key="1">
    <citation type="journal article" date="2013" name="PLoS Genet.">
        <title>The genome and development-dependent transcriptomes of Pyronema confluens: a window into fungal evolution.</title>
        <authorList>
            <person name="Traeger S."/>
            <person name="Altegoer F."/>
            <person name="Freitag M."/>
            <person name="Gabaldon T."/>
            <person name="Kempken F."/>
            <person name="Kumar A."/>
            <person name="Marcet-Houben M."/>
            <person name="Poggeler S."/>
            <person name="Stajich J.E."/>
            <person name="Nowrousian M."/>
        </authorList>
    </citation>
    <scope>NUCLEOTIDE SEQUENCE [LARGE SCALE GENOMIC DNA]</scope>
    <source>
        <strain evidence="9">CBS 100304</strain>
        <tissue evidence="8">Vegetative mycelium</tissue>
    </source>
</reference>
<dbReference type="Proteomes" id="UP000018144">
    <property type="component" value="Unassembled WGS sequence"/>
</dbReference>
<dbReference type="OMA" id="YRSQHRI"/>
<evidence type="ECO:0000256" key="6">
    <source>
        <dbReference type="SAM" id="Phobius"/>
    </source>
</evidence>
<dbReference type="EMBL" id="HF936539">
    <property type="protein sequence ID" value="CCX34465.1"/>
    <property type="molecule type" value="Genomic_DNA"/>
</dbReference>
<dbReference type="InterPro" id="IPR050911">
    <property type="entry name" value="DRAM/TMEM150_Autophagy_Mod"/>
</dbReference>
<evidence type="ECO:0000256" key="5">
    <source>
        <dbReference type="SAM" id="MobiDB-lite"/>
    </source>
</evidence>
<dbReference type="eggNOG" id="ENOG502RZQS">
    <property type="taxonomic scope" value="Eukaryota"/>
</dbReference>
<feature type="transmembrane region" description="Helical" evidence="6">
    <location>
        <begin position="41"/>
        <end position="65"/>
    </location>
</feature>
<dbReference type="OrthoDB" id="10032492at2759"/>
<dbReference type="AlphaFoldDB" id="U4LR82"/>
<feature type="transmembrane region" description="Helical" evidence="6">
    <location>
        <begin position="200"/>
        <end position="218"/>
    </location>
</feature>
<keyword evidence="4 6" id="KW-0472">Membrane</keyword>
<dbReference type="PANTHER" id="PTHR21324">
    <property type="entry name" value="FASTING-INDUCIBLE INTEGRAL MEMBRANE PROTEIN TM6P1-RELATED"/>
    <property type="match status" value="1"/>
</dbReference>
<protein>
    <submittedName>
        <fullName evidence="8">Similar to Protein SFK1 acc. no. P35735</fullName>
    </submittedName>
</protein>
<evidence type="ECO:0000259" key="7">
    <source>
        <dbReference type="Pfam" id="PF10277"/>
    </source>
</evidence>
<dbReference type="Pfam" id="PF10277">
    <property type="entry name" value="Frag1"/>
    <property type="match status" value="1"/>
</dbReference>